<dbReference type="AlphaFoldDB" id="A0AB73U6S7"/>
<evidence type="ECO:0000313" key="2">
    <source>
        <dbReference type="Proteomes" id="UP000317728"/>
    </source>
</evidence>
<proteinExistence type="predicted"/>
<accession>A0AB73U6S7</accession>
<evidence type="ECO:0000313" key="1">
    <source>
        <dbReference type="EMBL" id="QDF72342.1"/>
    </source>
</evidence>
<organism evidence="1 2">
    <name type="scientific">Mycobacteroides chelonae</name>
    <name type="common">Mycobacterium chelonae</name>
    <dbReference type="NCBI Taxonomy" id="1774"/>
    <lineage>
        <taxon>Bacteria</taxon>
        <taxon>Bacillati</taxon>
        <taxon>Actinomycetota</taxon>
        <taxon>Actinomycetes</taxon>
        <taxon>Mycobacteriales</taxon>
        <taxon>Mycobacteriaceae</taxon>
        <taxon>Mycobacteroides</taxon>
    </lineage>
</organism>
<dbReference type="RefSeq" id="WP_243452402.1">
    <property type="nucleotide sequence ID" value="NZ_CP041150.1"/>
</dbReference>
<dbReference type="Proteomes" id="UP000317728">
    <property type="component" value="Chromosome"/>
</dbReference>
<dbReference type="EMBL" id="CP041150">
    <property type="protein sequence ID" value="QDF72342.1"/>
    <property type="molecule type" value="Genomic_DNA"/>
</dbReference>
<gene>
    <name evidence="1" type="ORF">FJK96_20720</name>
</gene>
<sequence>MSDWDRVLKRWPALEWGHLPDDLFDPTPWFSAFYNDVDLSAIDWADEMRKLPGQFTQRLYFPGSPDQRFIAEAVYELTGVMA</sequence>
<name>A0AB73U6S7_MYCCH</name>
<protein>
    <submittedName>
        <fullName evidence="1">Uncharacterized protein</fullName>
    </submittedName>
</protein>
<reference evidence="1 2" key="1">
    <citation type="submission" date="2019-06" db="EMBL/GenBank/DDBJ databases">
        <title>Whole geneome sequnce of Mycobacteroides chelonae M77 isolated from bovine milk from Meghalaya, India.</title>
        <authorList>
            <person name="Vise E."/>
            <person name="Das S."/>
            <person name="Garg A."/>
            <person name="Ghatak S."/>
            <person name="Shakuntala I."/>
            <person name="Milton A.A.P."/>
            <person name="Karam A."/>
            <person name="Sanjukta R."/>
            <person name="Puro K."/>
            <person name="Sen A."/>
        </authorList>
    </citation>
    <scope>NUCLEOTIDE SEQUENCE [LARGE SCALE GENOMIC DNA]</scope>
    <source>
        <strain evidence="1 2">M77</strain>
    </source>
</reference>